<comment type="subcellular location">
    <subcellularLocation>
        <location evidence="1">Membrane</location>
        <topology evidence="1">Multi-pass membrane protein</topology>
    </subcellularLocation>
</comment>
<keyword evidence="3 6" id="KW-0812">Transmembrane</keyword>
<evidence type="ECO:0000256" key="5">
    <source>
        <dbReference type="ARBA" id="ARBA00023136"/>
    </source>
</evidence>
<dbReference type="InParanoid" id="A0A3N4KPU1"/>
<dbReference type="EMBL" id="ML119128">
    <property type="protein sequence ID" value="RPB12510.1"/>
    <property type="molecule type" value="Genomic_DNA"/>
</dbReference>
<evidence type="ECO:0000256" key="1">
    <source>
        <dbReference type="ARBA" id="ARBA00004141"/>
    </source>
</evidence>
<accession>A0A3N4KPU1</accession>
<gene>
    <name evidence="7" type="ORF">P167DRAFT_506514</name>
</gene>
<evidence type="ECO:0000256" key="4">
    <source>
        <dbReference type="ARBA" id="ARBA00022989"/>
    </source>
</evidence>
<dbReference type="GO" id="GO:0005739">
    <property type="term" value="C:mitochondrion"/>
    <property type="evidence" value="ECO:0007669"/>
    <property type="project" value="TreeGrafter"/>
</dbReference>
<sequence length="264" mass="29544">MISISRLAALRVRFARAVNTHYICGTIPLLHLLVLLAEMALIGSIARRYDAYFEARPIVTMMVTNSILNGIADTVAQSVTAIRERAVRQPGGVHSDDHLAIQLHNLDTKSPLPRYGEELIPPSRLLPPPFDFPRLARFAAWGFIVAPFQFKWFQFLSRSFPLTKQASTVPALKRVVMDQLCFAPVGLAAFFTYMTRAEGGGGREIRKKLDHVYIPALKSNYILWPAVQMLNFRVIPLQFQLPFASTWGIAWGTYLSLTNSASVA</sequence>
<dbReference type="GO" id="GO:0016020">
    <property type="term" value="C:membrane"/>
    <property type="evidence" value="ECO:0007669"/>
    <property type="project" value="UniProtKB-SubCell"/>
</dbReference>
<evidence type="ECO:0000256" key="2">
    <source>
        <dbReference type="ARBA" id="ARBA00006824"/>
    </source>
</evidence>
<dbReference type="FunCoup" id="A0A3N4KPU1">
    <property type="interactions" value="13"/>
</dbReference>
<dbReference type="STRING" id="1392247.A0A3N4KPU1"/>
<evidence type="ECO:0000313" key="8">
    <source>
        <dbReference type="Proteomes" id="UP000277580"/>
    </source>
</evidence>
<comment type="similarity">
    <text evidence="2 6">Belongs to the peroxisomal membrane protein PXMP2/4 family.</text>
</comment>
<proteinExistence type="inferred from homology"/>
<feature type="transmembrane region" description="Helical" evidence="6">
    <location>
        <begin position="20"/>
        <end position="46"/>
    </location>
</feature>
<comment type="caution">
    <text evidence="6">Lacks conserved residue(s) required for the propagation of feature annotation.</text>
</comment>
<keyword evidence="4 6" id="KW-1133">Transmembrane helix</keyword>
<dbReference type="Proteomes" id="UP000277580">
    <property type="component" value="Unassembled WGS sequence"/>
</dbReference>
<name>A0A3N4KPU1_9PEZI</name>
<keyword evidence="8" id="KW-1185">Reference proteome</keyword>
<protein>
    <submittedName>
        <fullName evidence="7">Uncharacterized protein</fullName>
    </submittedName>
</protein>
<dbReference type="InterPro" id="IPR007248">
    <property type="entry name" value="Mpv17_PMP22"/>
</dbReference>
<evidence type="ECO:0000256" key="3">
    <source>
        <dbReference type="ARBA" id="ARBA00022692"/>
    </source>
</evidence>
<dbReference type="OrthoDB" id="10267969at2759"/>
<dbReference type="Pfam" id="PF04117">
    <property type="entry name" value="Mpv17_PMP22"/>
    <property type="match status" value="1"/>
</dbReference>
<dbReference type="PANTHER" id="PTHR11266">
    <property type="entry name" value="PEROXISOMAL MEMBRANE PROTEIN 2, PXMP2 MPV17"/>
    <property type="match status" value="1"/>
</dbReference>
<reference evidence="7 8" key="1">
    <citation type="journal article" date="2018" name="Nat. Ecol. Evol.">
        <title>Pezizomycetes genomes reveal the molecular basis of ectomycorrhizal truffle lifestyle.</title>
        <authorList>
            <person name="Murat C."/>
            <person name="Payen T."/>
            <person name="Noel B."/>
            <person name="Kuo A."/>
            <person name="Morin E."/>
            <person name="Chen J."/>
            <person name="Kohler A."/>
            <person name="Krizsan K."/>
            <person name="Balestrini R."/>
            <person name="Da Silva C."/>
            <person name="Montanini B."/>
            <person name="Hainaut M."/>
            <person name="Levati E."/>
            <person name="Barry K.W."/>
            <person name="Belfiori B."/>
            <person name="Cichocki N."/>
            <person name="Clum A."/>
            <person name="Dockter R.B."/>
            <person name="Fauchery L."/>
            <person name="Guy J."/>
            <person name="Iotti M."/>
            <person name="Le Tacon F."/>
            <person name="Lindquist E.A."/>
            <person name="Lipzen A."/>
            <person name="Malagnac F."/>
            <person name="Mello A."/>
            <person name="Molinier V."/>
            <person name="Miyauchi S."/>
            <person name="Poulain J."/>
            <person name="Riccioni C."/>
            <person name="Rubini A."/>
            <person name="Sitrit Y."/>
            <person name="Splivallo R."/>
            <person name="Traeger S."/>
            <person name="Wang M."/>
            <person name="Zifcakova L."/>
            <person name="Wipf D."/>
            <person name="Zambonelli A."/>
            <person name="Paolocci F."/>
            <person name="Nowrousian M."/>
            <person name="Ottonello S."/>
            <person name="Baldrian P."/>
            <person name="Spatafora J.W."/>
            <person name="Henrissat B."/>
            <person name="Nagy L.G."/>
            <person name="Aury J.M."/>
            <person name="Wincker P."/>
            <person name="Grigoriev I.V."/>
            <person name="Bonfante P."/>
            <person name="Martin F.M."/>
        </authorList>
    </citation>
    <scope>NUCLEOTIDE SEQUENCE [LARGE SCALE GENOMIC DNA]</scope>
    <source>
        <strain evidence="7 8">CCBAS932</strain>
    </source>
</reference>
<organism evidence="7 8">
    <name type="scientific">Morchella conica CCBAS932</name>
    <dbReference type="NCBI Taxonomy" id="1392247"/>
    <lineage>
        <taxon>Eukaryota</taxon>
        <taxon>Fungi</taxon>
        <taxon>Dikarya</taxon>
        <taxon>Ascomycota</taxon>
        <taxon>Pezizomycotina</taxon>
        <taxon>Pezizomycetes</taxon>
        <taxon>Pezizales</taxon>
        <taxon>Morchellaceae</taxon>
        <taxon>Morchella</taxon>
    </lineage>
</organism>
<dbReference type="AlphaFoldDB" id="A0A3N4KPU1"/>
<evidence type="ECO:0000256" key="6">
    <source>
        <dbReference type="RuleBase" id="RU363053"/>
    </source>
</evidence>
<keyword evidence="5 6" id="KW-0472">Membrane</keyword>
<evidence type="ECO:0000313" key="7">
    <source>
        <dbReference type="EMBL" id="RPB12510.1"/>
    </source>
</evidence>
<dbReference type="PANTHER" id="PTHR11266:SF50">
    <property type="entry name" value="VACUOLAR MEMBRANE PROTEIN YOR292C"/>
    <property type="match status" value="1"/>
</dbReference>